<comment type="caution">
    <text evidence="2">The sequence shown here is derived from an EMBL/GenBank/DDBJ whole genome shotgun (WGS) entry which is preliminary data.</text>
</comment>
<evidence type="ECO:0000313" key="3">
    <source>
        <dbReference type="Proteomes" id="UP000010164"/>
    </source>
</evidence>
<dbReference type="OrthoDB" id="9798754at2"/>
<feature type="domain" description="DUF559" evidence="1">
    <location>
        <begin position="12"/>
        <end position="116"/>
    </location>
</feature>
<protein>
    <recommendedName>
        <fullName evidence="1">DUF559 domain-containing protein</fullName>
    </recommendedName>
</protein>
<dbReference type="STRING" id="1177179.A11A3_14495"/>
<keyword evidence="3" id="KW-1185">Reference proteome</keyword>
<dbReference type="eggNOG" id="COG2852">
    <property type="taxonomic scope" value="Bacteria"/>
</dbReference>
<organism evidence="2 3">
    <name type="scientific">Alcanivorax hongdengensis A-11-3</name>
    <dbReference type="NCBI Taxonomy" id="1177179"/>
    <lineage>
        <taxon>Bacteria</taxon>
        <taxon>Pseudomonadati</taxon>
        <taxon>Pseudomonadota</taxon>
        <taxon>Gammaproteobacteria</taxon>
        <taxon>Oceanospirillales</taxon>
        <taxon>Alcanivoracaceae</taxon>
        <taxon>Alcanivorax</taxon>
    </lineage>
</organism>
<dbReference type="InterPro" id="IPR047216">
    <property type="entry name" value="Endonuclease_DUF559_bact"/>
</dbReference>
<proteinExistence type="predicted"/>
<evidence type="ECO:0000313" key="2">
    <source>
        <dbReference type="EMBL" id="EKF73304.1"/>
    </source>
</evidence>
<dbReference type="Pfam" id="PF04480">
    <property type="entry name" value="DUF559"/>
    <property type="match status" value="1"/>
</dbReference>
<dbReference type="PANTHER" id="PTHR38590">
    <property type="entry name" value="BLL0828 PROTEIN"/>
    <property type="match status" value="1"/>
</dbReference>
<dbReference type="EMBL" id="AMRJ01000029">
    <property type="protein sequence ID" value="EKF73304.1"/>
    <property type="molecule type" value="Genomic_DNA"/>
</dbReference>
<dbReference type="RefSeq" id="WP_008930069.1">
    <property type="nucleotide sequence ID" value="NZ_AMRJ01000029.1"/>
</dbReference>
<dbReference type="Gene3D" id="3.40.960.10">
    <property type="entry name" value="VSR Endonuclease"/>
    <property type="match status" value="1"/>
</dbReference>
<sequence length="127" mass="14568">MPRLFNRISGKHRRQALRSKMPAPERLLWQRLRAGQLGDKFRRQHGIGEYIVDFYCPGKRLVVEVDGDSHYQPGAGNYDAGRTAFLEACGCRVKRYTNQDVMQNIDGVLDDIRRTLAALPTRPAKIR</sequence>
<dbReference type="PANTHER" id="PTHR38590:SF1">
    <property type="entry name" value="BLL0828 PROTEIN"/>
    <property type="match status" value="1"/>
</dbReference>
<dbReference type="PATRIC" id="fig|1177179.3.peg.2857"/>
<dbReference type="Proteomes" id="UP000010164">
    <property type="component" value="Unassembled WGS sequence"/>
</dbReference>
<gene>
    <name evidence="2" type="ORF">A11A3_14495</name>
</gene>
<dbReference type="InterPro" id="IPR011335">
    <property type="entry name" value="Restrct_endonuc-II-like"/>
</dbReference>
<reference evidence="2 3" key="1">
    <citation type="journal article" date="2012" name="J. Bacteriol.">
        <title>Genome Sequence of the Alkane-Degrading Bacterium Alcanivorax hongdengensis Type Strain A-11-3.</title>
        <authorList>
            <person name="Lai Q."/>
            <person name="Shao Z."/>
        </authorList>
    </citation>
    <scope>NUCLEOTIDE SEQUENCE [LARGE SCALE GENOMIC DNA]</scope>
    <source>
        <strain evidence="2 3">A-11-3</strain>
    </source>
</reference>
<accession>L0W8K6</accession>
<dbReference type="InterPro" id="IPR007569">
    <property type="entry name" value="DUF559"/>
</dbReference>
<name>L0W8K6_9GAMM</name>
<dbReference type="SUPFAM" id="SSF52980">
    <property type="entry name" value="Restriction endonuclease-like"/>
    <property type="match status" value="1"/>
</dbReference>
<dbReference type="AlphaFoldDB" id="L0W8K6"/>
<dbReference type="CDD" id="cd01038">
    <property type="entry name" value="Endonuclease_DUF559"/>
    <property type="match status" value="1"/>
</dbReference>
<evidence type="ECO:0000259" key="1">
    <source>
        <dbReference type="Pfam" id="PF04480"/>
    </source>
</evidence>